<dbReference type="InterPro" id="IPR050513">
    <property type="entry name" value="RavA_ATPases"/>
</dbReference>
<dbReference type="InterPro" id="IPR041538">
    <property type="entry name" value="RavA-like_AAA_lid"/>
</dbReference>
<dbReference type="PANTHER" id="PTHR32204:SF0">
    <property type="entry name" value="ATPASE RAVA"/>
    <property type="match status" value="1"/>
</dbReference>
<gene>
    <name evidence="2" type="primary">ravA_3</name>
    <name evidence="2" type="ORF">NCTC9617_04355</name>
</gene>
<sequence>MAAADRHIKLPDAVFELIFQLRQQLDALPNAPYVSDRRWKKAIRLLQASAFFSGRDSIAPIDLILLKDCLWHNVESMNLMSQQLETLMTCHAWQQQAMLTRLGGDCAATHSDPTTAKRQNGA</sequence>
<dbReference type="GO" id="GO:0016787">
    <property type="term" value="F:hydrolase activity"/>
    <property type="evidence" value="ECO:0007669"/>
    <property type="project" value="UniProtKB-KW"/>
</dbReference>
<evidence type="ECO:0000313" key="3">
    <source>
        <dbReference type="Proteomes" id="UP000255167"/>
    </source>
</evidence>
<proteinExistence type="predicted"/>
<dbReference type="AlphaFoldDB" id="A0A378FT97"/>
<name>A0A378FT97_KLEPN</name>
<feature type="domain" description="ATPase RavA-like AAA lid" evidence="1">
    <location>
        <begin position="14"/>
        <end position="81"/>
    </location>
</feature>
<protein>
    <submittedName>
        <fullName evidence="2">Regulator protein</fullName>
        <ecNumber evidence="2">3.6.3.-</ecNumber>
    </submittedName>
</protein>
<accession>A0A378FT97</accession>
<reference evidence="2 3" key="1">
    <citation type="submission" date="2018-06" db="EMBL/GenBank/DDBJ databases">
        <authorList>
            <consortium name="Pathogen Informatics"/>
            <person name="Doyle S."/>
        </authorList>
    </citation>
    <scope>NUCLEOTIDE SEQUENCE [LARGE SCALE GENOMIC DNA]</scope>
    <source>
        <strain evidence="2 3">NCTC9617</strain>
    </source>
</reference>
<evidence type="ECO:0000313" key="2">
    <source>
        <dbReference type="EMBL" id="STW47795.1"/>
    </source>
</evidence>
<dbReference type="Proteomes" id="UP000255167">
    <property type="component" value="Unassembled WGS sequence"/>
</dbReference>
<organism evidence="2 3">
    <name type="scientific">Klebsiella pneumoniae</name>
    <dbReference type="NCBI Taxonomy" id="573"/>
    <lineage>
        <taxon>Bacteria</taxon>
        <taxon>Pseudomonadati</taxon>
        <taxon>Pseudomonadota</taxon>
        <taxon>Gammaproteobacteria</taxon>
        <taxon>Enterobacterales</taxon>
        <taxon>Enterobacteriaceae</taxon>
        <taxon>Klebsiella/Raoultella group</taxon>
        <taxon>Klebsiella</taxon>
        <taxon>Klebsiella pneumoniae complex</taxon>
    </lineage>
</organism>
<dbReference type="EC" id="3.6.3.-" evidence="2"/>
<dbReference type="EMBL" id="UGNC01000005">
    <property type="protein sequence ID" value="STW47795.1"/>
    <property type="molecule type" value="Genomic_DNA"/>
</dbReference>
<evidence type="ECO:0000259" key="1">
    <source>
        <dbReference type="Pfam" id="PF17868"/>
    </source>
</evidence>
<dbReference type="PANTHER" id="PTHR32204">
    <property type="entry name" value="ATPASE RAVA"/>
    <property type="match status" value="1"/>
</dbReference>
<dbReference type="Pfam" id="PF17868">
    <property type="entry name" value="AAA_lid_8"/>
    <property type="match status" value="1"/>
</dbReference>
<dbReference type="Gene3D" id="1.20.58.1510">
    <property type="match status" value="1"/>
</dbReference>
<keyword evidence="2" id="KW-0378">Hydrolase</keyword>